<reference evidence="1 2" key="1">
    <citation type="submission" date="2012-10" db="EMBL/GenBank/DDBJ databases">
        <authorList>
            <person name="Zafar N."/>
            <person name="Inman J."/>
            <person name="Hall N."/>
            <person name="Lorenzi H."/>
            <person name="Caler E."/>
        </authorList>
    </citation>
    <scope>NUCLEOTIDE SEQUENCE [LARGE SCALE GENOMIC DNA]</scope>
    <source>
        <strain evidence="1 2">IP1</strain>
    </source>
</reference>
<accession>A0A0A1U5J1</accession>
<dbReference type="OrthoDB" id="18598at2759"/>
<dbReference type="SUPFAM" id="SSF52047">
    <property type="entry name" value="RNI-like"/>
    <property type="match status" value="1"/>
</dbReference>
<dbReference type="GO" id="GO:0016477">
    <property type="term" value="P:cell migration"/>
    <property type="evidence" value="ECO:0007669"/>
    <property type="project" value="TreeGrafter"/>
</dbReference>
<dbReference type="GO" id="GO:0030027">
    <property type="term" value="C:lamellipodium"/>
    <property type="evidence" value="ECO:0007669"/>
    <property type="project" value="TreeGrafter"/>
</dbReference>
<dbReference type="SMART" id="SM00368">
    <property type="entry name" value="LRR_RI"/>
    <property type="match status" value="3"/>
</dbReference>
<dbReference type="PANTHER" id="PTHR24112">
    <property type="entry name" value="LEUCINE-RICH REPEAT, ISOFORM F-RELATED"/>
    <property type="match status" value="1"/>
</dbReference>
<dbReference type="KEGG" id="eiv:EIN_525720"/>
<protein>
    <submittedName>
        <fullName evidence="1">Carmil, putative</fullName>
    </submittedName>
</protein>
<sequence>MMKVSSNLVTKLKDSGLMDAKSIASLHKDMSSAAASLTGYFQGNLRYLFLESLLDLGSFERKASYLIDIDNTDTTKLFRKEIAKQKMDVYYIMKGMVMCEKKKEKQQEAISIDKADTKNETQCICFANEDFLTFMDMKCNVFVKRVYSRQITSIKVTEGTEMSVIIDTPKMTLFIRGEKVNLFVIYMMRGFAHGFYRKPTFHLTGPYGVLTRILPYPLNHKQQSGGFLGVYKANCASFGIRMNGALVFDIEKDINLQTPGEEYTLDLSKYYNDDYNNTKEDCLLDIDMQPIFGSLGENYYFKKVIIKDTNLRRCYSQLKEILMTNRTIEHLALINVSLGSKWSEVMEGYNMNSKHVLKHLDVSENQMDGKGISAIGTVIRCHGLLSVNLSNVLSKSALMSAFLDDLRKVKTSIPLQSLNISGSSMYYTQAEFLVSLLSAMLPSLNEIIMRNCEVPKETSLIKCVCALQSVVKVDITGLNFTQEVTQECVKTLGEKMKNLHELMLQNAIVDKAVLREFIEEIPAKGVTLDLSKSNLNSEMMVNFAHMFAGLTSVKRIDVSDTEIGDDGIIALCEALTQNTEVEELNISGAFGRSKHVNTSVEVVKAICNLLVSGCPLKVLRMAGGKDKGGKLGINITPLFDTLVKQNQLEVLDVSRHDFGNKGAFSLSNMIRSNSKLNELNWDENSVGVSGMKAVALKLKHNTALLNFQIPVMDCGVLMGRELTEARNIINDMLISSN</sequence>
<keyword evidence="2" id="KW-1185">Reference proteome</keyword>
<evidence type="ECO:0000313" key="1">
    <source>
        <dbReference type="EMBL" id="ELP89587.1"/>
    </source>
</evidence>
<dbReference type="PANTHER" id="PTHR24112:SF66">
    <property type="entry name" value="LEUCINE-RICH REPEAT, ISOFORM F"/>
    <property type="match status" value="1"/>
</dbReference>
<dbReference type="VEuPathDB" id="AmoebaDB:EIN_525720"/>
<dbReference type="RefSeq" id="XP_004256358.1">
    <property type="nucleotide sequence ID" value="XM_004256310.1"/>
</dbReference>
<dbReference type="GeneID" id="14888595"/>
<dbReference type="AlphaFoldDB" id="A0A0A1U5J1"/>
<organism evidence="1 2">
    <name type="scientific">Entamoeba invadens IP1</name>
    <dbReference type="NCBI Taxonomy" id="370355"/>
    <lineage>
        <taxon>Eukaryota</taxon>
        <taxon>Amoebozoa</taxon>
        <taxon>Evosea</taxon>
        <taxon>Archamoebae</taxon>
        <taxon>Mastigamoebida</taxon>
        <taxon>Entamoebidae</taxon>
        <taxon>Entamoeba</taxon>
    </lineage>
</organism>
<dbReference type="OMA" id="SWTEKYI"/>
<proteinExistence type="predicted"/>
<evidence type="ECO:0000313" key="2">
    <source>
        <dbReference type="Proteomes" id="UP000014680"/>
    </source>
</evidence>
<feature type="non-terminal residue" evidence="1">
    <location>
        <position position="1"/>
    </location>
</feature>
<dbReference type="GO" id="GO:0005886">
    <property type="term" value="C:plasma membrane"/>
    <property type="evidence" value="ECO:0007669"/>
    <property type="project" value="TreeGrafter"/>
</dbReference>
<dbReference type="EMBL" id="KB206604">
    <property type="protein sequence ID" value="ELP89587.1"/>
    <property type="molecule type" value="Genomic_DNA"/>
</dbReference>
<gene>
    <name evidence="1" type="ORF">EIN_525720</name>
</gene>
<dbReference type="InterPro" id="IPR032675">
    <property type="entry name" value="LRR_dom_sf"/>
</dbReference>
<dbReference type="GO" id="GO:0034315">
    <property type="term" value="P:regulation of Arp2/3 complex-mediated actin nucleation"/>
    <property type="evidence" value="ECO:0007669"/>
    <property type="project" value="TreeGrafter"/>
</dbReference>
<dbReference type="InterPro" id="IPR051279">
    <property type="entry name" value="PP1-Reg/Actin-Interact_Protein"/>
</dbReference>
<name>A0A0A1U5J1_ENTIV</name>
<dbReference type="Proteomes" id="UP000014680">
    <property type="component" value="Unassembled WGS sequence"/>
</dbReference>
<dbReference type="Gene3D" id="3.80.10.10">
    <property type="entry name" value="Ribonuclease Inhibitor"/>
    <property type="match status" value="1"/>
</dbReference>
<dbReference type="InterPro" id="IPR001611">
    <property type="entry name" value="Leu-rich_rpt"/>
</dbReference>
<dbReference type="Pfam" id="PF13516">
    <property type="entry name" value="LRR_6"/>
    <property type="match status" value="3"/>
</dbReference>